<dbReference type="RefSeq" id="WP_145873336.1">
    <property type="nucleotide sequence ID" value="NZ_CP046904.1"/>
</dbReference>
<reference evidence="3 4" key="1">
    <citation type="journal article" date="2015" name="Stand. Genomic Sci.">
        <title>Genomic Encyclopedia of Bacterial and Archaeal Type Strains, Phase III: the genomes of soil and plant-associated and newly described type strains.</title>
        <authorList>
            <person name="Whitman W.B."/>
            <person name="Woyke T."/>
            <person name="Klenk H.P."/>
            <person name="Zhou Y."/>
            <person name="Lilburn T.G."/>
            <person name="Beck B.J."/>
            <person name="De Vos P."/>
            <person name="Vandamme P."/>
            <person name="Eisen J.A."/>
            <person name="Garrity G."/>
            <person name="Hugenholtz P."/>
            <person name="Kyrpides N.C."/>
        </authorList>
    </citation>
    <scope>NUCLEOTIDE SEQUENCE [LARGE SCALE GENOMIC DNA]</scope>
    <source>
        <strain evidence="3 4">CGMCC 1.10685</strain>
    </source>
</reference>
<evidence type="ECO:0000313" key="5">
    <source>
        <dbReference type="Proteomes" id="UP000437862"/>
    </source>
</evidence>
<evidence type="ECO:0000313" key="2">
    <source>
        <dbReference type="EMBL" id="QGZ38759.1"/>
    </source>
</evidence>
<protein>
    <submittedName>
        <fullName evidence="3">Uncharacterized protein</fullName>
    </submittedName>
</protein>
<keyword evidence="1" id="KW-1133">Transmembrane helix</keyword>
<dbReference type="Proteomes" id="UP000315112">
    <property type="component" value="Unassembled WGS sequence"/>
</dbReference>
<proteinExistence type="predicted"/>
<feature type="transmembrane region" description="Helical" evidence="1">
    <location>
        <begin position="58"/>
        <end position="82"/>
    </location>
</feature>
<dbReference type="EMBL" id="VLKW01000002">
    <property type="protein sequence ID" value="TWI49662.1"/>
    <property type="molecule type" value="Genomic_DNA"/>
</dbReference>
<keyword evidence="1" id="KW-0812">Transmembrane</keyword>
<sequence>MISLPYLTLGLAVAAGFLALSLSLLSTPTYLVVFIATIASGLLAAGCAVYFFRAKSPLALVALIPGLLGAYVVADLFVRLLLGVRLLDLIE</sequence>
<evidence type="ECO:0000313" key="4">
    <source>
        <dbReference type="Proteomes" id="UP000315112"/>
    </source>
</evidence>
<evidence type="ECO:0000313" key="3">
    <source>
        <dbReference type="EMBL" id="TWI49662.1"/>
    </source>
</evidence>
<organism evidence="3 4">
    <name type="scientific">Pseudoduganella flava</name>
    <dbReference type="NCBI Taxonomy" id="871742"/>
    <lineage>
        <taxon>Bacteria</taxon>
        <taxon>Pseudomonadati</taxon>
        <taxon>Pseudomonadota</taxon>
        <taxon>Betaproteobacteria</taxon>
        <taxon>Burkholderiales</taxon>
        <taxon>Oxalobacteraceae</taxon>
        <taxon>Telluria group</taxon>
        <taxon>Pseudoduganella</taxon>
    </lineage>
</organism>
<reference evidence="3" key="2">
    <citation type="submission" date="2019-07" db="EMBL/GenBank/DDBJ databases">
        <authorList>
            <person name="Whitman W."/>
            <person name="Huntemann M."/>
            <person name="Clum A."/>
            <person name="Pillay M."/>
            <person name="Palaniappan K."/>
            <person name="Varghese N."/>
            <person name="Mikhailova N."/>
            <person name="Stamatis D."/>
            <person name="Reddy T."/>
            <person name="Daum C."/>
            <person name="Shapiro N."/>
            <person name="Ivanova N."/>
            <person name="Kyrpides N."/>
            <person name="Woyke T."/>
        </authorList>
    </citation>
    <scope>NUCLEOTIDE SEQUENCE</scope>
    <source>
        <strain evidence="3">CGMCC 1.10685</strain>
    </source>
</reference>
<dbReference type="Proteomes" id="UP000437862">
    <property type="component" value="Chromosome"/>
</dbReference>
<name>A0A562PYX4_9BURK</name>
<feature type="transmembrane region" description="Helical" evidence="1">
    <location>
        <begin position="32"/>
        <end position="52"/>
    </location>
</feature>
<gene>
    <name evidence="2" type="ORF">GO485_06640</name>
    <name evidence="3" type="ORF">IP92_00874</name>
</gene>
<dbReference type="OrthoDB" id="8759254at2"/>
<feature type="transmembrane region" description="Helical" evidence="1">
    <location>
        <begin position="6"/>
        <end position="25"/>
    </location>
</feature>
<keyword evidence="5" id="KW-1185">Reference proteome</keyword>
<dbReference type="AlphaFoldDB" id="A0A562PYX4"/>
<evidence type="ECO:0000256" key="1">
    <source>
        <dbReference type="SAM" id="Phobius"/>
    </source>
</evidence>
<dbReference type="EMBL" id="CP046904">
    <property type="protein sequence ID" value="QGZ38759.1"/>
    <property type="molecule type" value="Genomic_DNA"/>
</dbReference>
<reference evidence="2 5" key="3">
    <citation type="submission" date="2019-12" db="EMBL/GenBank/DDBJ databases">
        <title>Draft Genome Sequences of Six Type Strains of the Genus Massilia.</title>
        <authorList>
            <person name="Miess H."/>
            <person name="Frediansyah A."/>
            <person name="Goeker M."/>
            <person name="Gross H."/>
        </authorList>
    </citation>
    <scope>NUCLEOTIDE SEQUENCE [LARGE SCALE GENOMIC DNA]</scope>
    <source>
        <strain evidence="2 5">DSM 26639</strain>
    </source>
</reference>
<keyword evidence="1" id="KW-0472">Membrane</keyword>
<accession>A0A562PYX4</accession>